<reference evidence="5" key="1">
    <citation type="journal article" date="2019" name="Int. J. Syst. Evol. Microbiol.">
        <title>The Global Catalogue of Microorganisms (GCM) 10K type strain sequencing project: providing services to taxonomists for standard genome sequencing and annotation.</title>
        <authorList>
            <consortium name="The Broad Institute Genomics Platform"/>
            <consortium name="The Broad Institute Genome Sequencing Center for Infectious Disease"/>
            <person name="Wu L."/>
            <person name="Ma J."/>
        </authorList>
    </citation>
    <scope>NUCLEOTIDE SEQUENCE [LARGE SCALE GENOMIC DNA]</scope>
    <source>
        <strain evidence="5">CGMCC 1.12376</strain>
    </source>
</reference>
<dbReference type="SUPFAM" id="SSF51735">
    <property type="entry name" value="NAD(P)-binding Rossmann-fold domains"/>
    <property type="match status" value="1"/>
</dbReference>
<dbReference type="Gene3D" id="3.40.50.720">
    <property type="entry name" value="NAD(P)-binding Rossmann-like Domain"/>
    <property type="match status" value="1"/>
</dbReference>
<dbReference type="PANTHER" id="PTHR11092:SF0">
    <property type="entry name" value="EPIMERASE FAMILY PROTEIN SDR39U1"/>
    <property type="match status" value="1"/>
</dbReference>
<dbReference type="Pfam" id="PF01370">
    <property type="entry name" value="Epimerase"/>
    <property type="match status" value="1"/>
</dbReference>
<evidence type="ECO:0000313" key="4">
    <source>
        <dbReference type="EMBL" id="MFD1607274.1"/>
    </source>
</evidence>
<gene>
    <name evidence="4" type="ORF">ACFSBH_06390</name>
</gene>
<dbReference type="NCBIfam" id="TIGR01777">
    <property type="entry name" value="yfcH"/>
    <property type="match status" value="1"/>
</dbReference>
<comment type="similarity">
    <text evidence="1">Belongs to the NAD(P)-dependent epimerase/dehydratase family. SDR39U1 subfamily.</text>
</comment>
<protein>
    <submittedName>
        <fullName evidence="4">TIGR01777 family oxidoreductase</fullName>
    </submittedName>
</protein>
<dbReference type="InterPro" id="IPR010099">
    <property type="entry name" value="SDR39U1"/>
</dbReference>
<dbReference type="InterPro" id="IPR013549">
    <property type="entry name" value="DUF1731"/>
</dbReference>
<feature type="domain" description="NAD-dependent epimerase/dehydratase" evidence="2">
    <location>
        <begin position="16"/>
        <end position="153"/>
    </location>
</feature>
<accession>A0ABW4HNT1</accession>
<dbReference type="InterPro" id="IPR001509">
    <property type="entry name" value="Epimerase_deHydtase"/>
</dbReference>
<comment type="caution">
    <text evidence="4">The sequence shown here is derived from an EMBL/GenBank/DDBJ whole genome shotgun (WGS) entry which is preliminary data.</text>
</comment>
<feature type="domain" description="DUF1731" evidence="3">
    <location>
        <begin position="191"/>
        <end position="237"/>
    </location>
</feature>
<dbReference type="Proteomes" id="UP001597221">
    <property type="component" value="Unassembled WGS sequence"/>
</dbReference>
<dbReference type="EMBL" id="JBHUDE010000033">
    <property type="protein sequence ID" value="MFD1607274.1"/>
    <property type="molecule type" value="Genomic_DNA"/>
</dbReference>
<dbReference type="Pfam" id="PF08338">
    <property type="entry name" value="DUF1731"/>
    <property type="match status" value="1"/>
</dbReference>
<keyword evidence="5" id="KW-1185">Reference proteome</keyword>
<dbReference type="PANTHER" id="PTHR11092">
    <property type="entry name" value="SUGAR NUCLEOTIDE EPIMERASE RELATED"/>
    <property type="match status" value="1"/>
</dbReference>
<proteinExistence type="inferred from homology"/>
<organism evidence="4 5">
    <name type="scientific">Oceanobacillus luteolus</name>
    <dbReference type="NCBI Taxonomy" id="1274358"/>
    <lineage>
        <taxon>Bacteria</taxon>
        <taxon>Bacillati</taxon>
        <taxon>Bacillota</taxon>
        <taxon>Bacilli</taxon>
        <taxon>Bacillales</taxon>
        <taxon>Bacillaceae</taxon>
        <taxon>Oceanobacillus</taxon>
    </lineage>
</organism>
<dbReference type="InterPro" id="IPR036291">
    <property type="entry name" value="NAD(P)-bd_dom_sf"/>
</dbReference>
<sequence>MSKIFQQFIESLFGYWTEEKKKKIRQSRIEATKNLIELVSKLNEKPKVFINGSAVGYYGTSTEIIFTENTEKPGKDFLSSVVVDWEDTAKTIEKMGIRTIYARFGIILGRKEGSFPLMALPVKLFVGGSIGDGEQWISWIHIDDAVNLLEFCIFNERMQGPVNVTATEPKRNKDFYRLMAKSYNRPYWFPAPKLFIKLAMGEMSTLITEGQFAYPKQAEDNGFSFQYPKLFHALNDLI</sequence>
<evidence type="ECO:0000259" key="3">
    <source>
        <dbReference type="Pfam" id="PF08338"/>
    </source>
</evidence>
<evidence type="ECO:0000259" key="2">
    <source>
        <dbReference type="Pfam" id="PF01370"/>
    </source>
</evidence>
<evidence type="ECO:0000256" key="1">
    <source>
        <dbReference type="ARBA" id="ARBA00009353"/>
    </source>
</evidence>
<evidence type="ECO:0000313" key="5">
    <source>
        <dbReference type="Proteomes" id="UP001597221"/>
    </source>
</evidence>
<name>A0ABW4HNT1_9BACI</name>